<evidence type="ECO:0000256" key="13">
    <source>
        <dbReference type="ARBA" id="ARBA00026124"/>
    </source>
</evidence>
<keyword evidence="22" id="KW-1185">Reference proteome</keyword>
<evidence type="ECO:0000313" key="21">
    <source>
        <dbReference type="EMBL" id="CRL06004.1"/>
    </source>
</evidence>
<dbReference type="InterPro" id="IPR059164">
    <property type="entry name" value="HAT_PRP39_C"/>
</dbReference>
<dbReference type="Gene3D" id="1.25.40.10">
    <property type="entry name" value="Tetratricopeptide repeat domain"/>
    <property type="match status" value="2"/>
</dbReference>
<feature type="compositionally biased region" description="Polar residues" evidence="19">
    <location>
        <begin position="130"/>
        <end position="150"/>
    </location>
</feature>
<dbReference type="Pfam" id="PF09334">
    <property type="entry name" value="tRNA-synt_1g"/>
    <property type="match status" value="1"/>
</dbReference>
<accession>A0A1J1J2J2</accession>
<gene>
    <name evidence="21" type="ORF">CLUMA_CG019081</name>
</gene>
<dbReference type="Pfam" id="PF23241">
    <property type="entry name" value="HAT_PRP39_C"/>
    <property type="match status" value="1"/>
</dbReference>
<evidence type="ECO:0000256" key="16">
    <source>
        <dbReference type="ARBA" id="ARBA00047364"/>
    </source>
</evidence>
<keyword evidence="7" id="KW-0547">Nucleotide-binding</keyword>
<dbReference type="SMART" id="SM00386">
    <property type="entry name" value="HAT"/>
    <property type="match status" value="7"/>
</dbReference>
<evidence type="ECO:0000256" key="10">
    <source>
        <dbReference type="ARBA" id="ARBA00023146"/>
    </source>
</evidence>
<feature type="compositionally biased region" description="Acidic residues" evidence="19">
    <location>
        <begin position="192"/>
        <end position="202"/>
    </location>
</feature>
<keyword evidence="5" id="KW-0507">mRNA processing</keyword>
<keyword evidence="4" id="KW-0436">Ligase</keyword>
<feature type="compositionally biased region" description="Acidic residues" evidence="19">
    <location>
        <begin position="212"/>
        <end position="221"/>
    </location>
</feature>
<protein>
    <recommendedName>
        <fullName evidence="13">Methionine--tRNA ligase, mitochondrial</fullName>
        <ecNumber evidence="3">6.1.1.10</ecNumber>
    </recommendedName>
    <alternativeName>
        <fullName evidence="14">Mitochondrial methionyl-tRNA synthetase</fullName>
    </alternativeName>
    <alternativeName>
        <fullName evidence="18">PRP39 homolog</fullName>
    </alternativeName>
    <alternativeName>
        <fullName evidence="17">Pre-mRNA-processing factor 39</fullName>
    </alternativeName>
</protein>
<dbReference type="InterPro" id="IPR033911">
    <property type="entry name" value="MetRS_core"/>
</dbReference>
<evidence type="ECO:0000259" key="20">
    <source>
        <dbReference type="Pfam" id="PF09334"/>
    </source>
</evidence>
<dbReference type="GO" id="GO:0071004">
    <property type="term" value="C:U2-type prespliceosome"/>
    <property type="evidence" value="ECO:0007669"/>
    <property type="project" value="TreeGrafter"/>
</dbReference>
<evidence type="ECO:0000256" key="3">
    <source>
        <dbReference type="ARBA" id="ARBA00012838"/>
    </source>
</evidence>
<dbReference type="Proteomes" id="UP000183832">
    <property type="component" value="Unassembled WGS sequence"/>
</dbReference>
<feature type="compositionally biased region" description="Basic and acidic residues" evidence="19">
    <location>
        <begin position="41"/>
        <end position="52"/>
    </location>
</feature>
<evidence type="ECO:0000256" key="12">
    <source>
        <dbReference type="ARBA" id="ARBA00023242"/>
    </source>
</evidence>
<keyword evidence="11" id="KW-0508">mRNA splicing</keyword>
<dbReference type="GO" id="GO:0000395">
    <property type="term" value="P:mRNA 5'-splice site recognition"/>
    <property type="evidence" value="ECO:0007669"/>
    <property type="project" value="TreeGrafter"/>
</dbReference>
<dbReference type="SUPFAM" id="SSF52374">
    <property type="entry name" value="Nucleotidylyl transferase"/>
    <property type="match status" value="1"/>
</dbReference>
<organism evidence="21 22">
    <name type="scientific">Clunio marinus</name>
    <dbReference type="NCBI Taxonomy" id="568069"/>
    <lineage>
        <taxon>Eukaryota</taxon>
        <taxon>Metazoa</taxon>
        <taxon>Ecdysozoa</taxon>
        <taxon>Arthropoda</taxon>
        <taxon>Hexapoda</taxon>
        <taxon>Insecta</taxon>
        <taxon>Pterygota</taxon>
        <taxon>Neoptera</taxon>
        <taxon>Endopterygota</taxon>
        <taxon>Diptera</taxon>
        <taxon>Nematocera</taxon>
        <taxon>Chironomoidea</taxon>
        <taxon>Chironomidae</taxon>
        <taxon>Clunio</taxon>
    </lineage>
</organism>
<feature type="compositionally biased region" description="Basic and acidic residues" evidence="19">
    <location>
        <begin position="164"/>
        <end position="173"/>
    </location>
</feature>
<comment type="subcellular location">
    <subcellularLocation>
        <location evidence="2">Nucleus</location>
    </subcellularLocation>
</comment>
<name>A0A1J1J2J2_9DIPT</name>
<evidence type="ECO:0000256" key="1">
    <source>
        <dbReference type="ARBA" id="ARBA00003777"/>
    </source>
</evidence>
<keyword evidence="9" id="KW-0648">Protein biosynthesis</keyword>
<dbReference type="PRINTS" id="PR01041">
    <property type="entry name" value="TRNASYNTHMET"/>
</dbReference>
<evidence type="ECO:0000256" key="5">
    <source>
        <dbReference type="ARBA" id="ARBA00022664"/>
    </source>
</evidence>
<dbReference type="InterPro" id="IPR014729">
    <property type="entry name" value="Rossmann-like_a/b/a_fold"/>
</dbReference>
<dbReference type="CDD" id="cd00814">
    <property type="entry name" value="MetRS_core"/>
    <property type="match status" value="1"/>
</dbReference>
<feature type="region of interest" description="Disordered" evidence="19">
    <location>
        <begin position="1"/>
        <end position="150"/>
    </location>
</feature>
<dbReference type="FunFam" id="2.170.220.10:FF:000001">
    <property type="entry name" value="methionine--tRNA ligase, mitochondrial"/>
    <property type="match status" value="1"/>
</dbReference>
<dbReference type="Gene3D" id="1.10.730.10">
    <property type="entry name" value="Isoleucyl-tRNA Synthetase, Domain 1"/>
    <property type="match status" value="1"/>
</dbReference>
<dbReference type="GO" id="GO:0005685">
    <property type="term" value="C:U1 snRNP"/>
    <property type="evidence" value="ECO:0007669"/>
    <property type="project" value="TreeGrafter"/>
</dbReference>
<dbReference type="Gene3D" id="2.170.220.10">
    <property type="match status" value="1"/>
</dbReference>
<dbReference type="EMBL" id="CVRI01000066">
    <property type="protein sequence ID" value="CRL06004.1"/>
    <property type="molecule type" value="Genomic_DNA"/>
</dbReference>
<evidence type="ECO:0000256" key="7">
    <source>
        <dbReference type="ARBA" id="ARBA00022741"/>
    </source>
</evidence>
<feature type="compositionally biased region" description="Acidic residues" evidence="19">
    <location>
        <begin position="252"/>
        <end position="261"/>
    </location>
</feature>
<evidence type="ECO:0000256" key="6">
    <source>
        <dbReference type="ARBA" id="ARBA00022737"/>
    </source>
</evidence>
<feature type="compositionally biased region" description="Basic and acidic residues" evidence="19">
    <location>
        <begin position="181"/>
        <end position="191"/>
    </location>
</feature>
<evidence type="ECO:0000256" key="11">
    <source>
        <dbReference type="ARBA" id="ARBA00023187"/>
    </source>
</evidence>
<feature type="region of interest" description="Disordered" evidence="19">
    <location>
        <begin position="844"/>
        <end position="881"/>
    </location>
</feature>
<dbReference type="SUPFAM" id="SSF48452">
    <property type="entry name" value="TPR-like"/>
    <property type="match status" value="2"/>
</dbReference>
<evidence type="ECO:0000256" key="15">
    <source>
        <dbReference type="ARBA" id="ARBA00038019"/>
    </source>
</evidence>
<dbReference type="NCBIfam" id="TIGR00398">
    <property type="entry name" value="metG"/>
    <property type="match status" value="1"/>
</dbReference>
<evidence type="ECO:0000313" key="22">
    <source>
        <dbReference type="Proteomes" id="UP000183832"/>
    </source>
</evidence>
<dbReference type="GO" id="GO:0030627">
    <property type="term" value="F:pre-mRNA 5'-splice site binding"/>
    <property type="evidence" value="ECO:0007669"/>
    <property type="project" value="TreeGrafter"/>
</dbReference>
<dbReference type="Gene3D" id="3.40.50.620">
    <property type="entry name" value="HUPs"/>
    <property type="match status" value="1"/>
</dbReference>
<sequence length="1431" mass="166066">MADEGGRRTRSTRSKPLQETPATPRASRRTRKNIEEEEQHNDEMVIESKLDNSAEDIQETPMETNEIDGEDFYQQHSEMPQTNDDNGSSNYCYDDNLTYEQQSNEKEETNQTDETTEQETFIADLADLENANSFPSGIDENSMNKAQLESDSNQMKEFIEDEMNDRSNDKSLCEDTFAQSEETKPGDHATDLDAENISEDELPGPTKAKVEDAEEVSDEELPGPKTAENLNIYNENISEDELPGPEKAKVEDAEEVSDEELPGPKMAELPADTEVVSEDELPVLKRDIKRKHEDYDPNEPTDEAEEKKVKTNVDEKPKYKLPDLEKYWKAVKADREDFNAWTYLLQYVDSENDPEAAREAYDSFLSRYCYCYGYWRKYADYEKKKGSPEKCEEVFERGLKAIPLSIDLWIHYLTHVKQKHEGDRDFIRSQFERALNACGLEFRSDKLWDGYIKWEGEEKNFHNIMNIYDRLLSTPTQGYKTHWDNFRELVNNNNPVHKLVSVEEFKILRDEVRKELGEANVGDIDDLAPGEDEPNDHVRSEEEADAIRKLIINKRKKINKATVEMINKRWTFEEGIKRPYFHVKQLERIQLKNWKEYLDFEIEQGDEKRILVLFERCLIACALYEEFWLKLIRYLETQGDSSKIEAQKRDVFVRACTIHHPDKPSLLMMWAAFEESHSNIKKASEILENLDKIHPNLLQVAYFRINLERRHGNLKKSTQLYEHYIIMSKNKNITASLVIKYARFLNKILNDYDEAMKCLKGALDKDPLNTRIALQIIDLALQRNNVDEKEILGILDDFMKQESLELDQKLLFAQRKVEFLEDFGSSVIALQDAQKSLQVILEKTKESKKKSSDHESNVVKKSKETPSSNNGNPYSSTPYNYSSSSGHYSSSSYPNYASSGQYDWNQQSYYQQGAYGYAPHLGHLYSSVIADTINRFEKLTSTNNLNIFSTGTDEHGMKVLQAASKKGIPIDEYCKNISEDYKKLFQASQVEFTDFIRTTEERHKQAVWKFWNVLSSQNAIYKDTYSGWYCVQDETFLTESQLELKNSVKVSLESGHPVEWTEEENYMFKLSDYQDDVIYWAKQGNHIDPPVFNKILLDMLQEELPDISISRPSSRMSWGITVPNDPSQKIYVWLDALTNYLTVAGYPNELKVWPPNIHVIGKDILKFHGIYWPAFLIAAGLEPPKKLLVHSHWTVDGQKMSKSKQNVVNPTERSEIYTMEGIRYFLLREGVPYNDGNYSDTKVVRTLNSELADTFGNLLSRACAKSLNPQQIFPQIHNDQLNDIVKMDSCKILIEKIAELPEKCLENFICFNFHYIVDSVMTTLHSANNFFESSKPWEFKNGSANDKRKLETIISLTMESLRICGIVLQPIIPNFTERLLKRLNIPQEQRLWRDTKLYLRKVSHPLVDLDSNILFKRIILESEKKEKQGNK</sequence>
<proteinExistence type="inferred from homology"/>
<dbReference type="FunFam" id="1.25.40.10:FF:000091">
    <property type="entry name" value="Pre-mRNA-processing factor 39"/>
    <property type="match status" value="1"/>
</dbReference>
<evidence type="ECO:0000256" key="18">
    <source>
        <dbReference type="ARBA" id="ARBA00080852"/>
    </source>
</evidence>
<keyword evidence="8" id="KW-0067">ATP-binding</keyword>
<comment type="catalytic activity">
    <reaction evidence="16">
        <text>tRNA(Met) + L-methionine + ATP = L-methionyl-tRNA(Met) + AMP + diphosphate</text>
        <dbReference type="Rhea" id="RHEA:13481"/>
        <dbReference type="Rhea" id="RHEA-COMP:9667"/>
        <dbReference type="Rhea" id="RHEA-COMP:9698"/>
        <dbReference type="ChEBI" id="CHEBI:30616"/>
        <dbReference type="ChEBI" id="CHEBI:33019"/>
        <dbReference type="ChEBI" id="CHEBI:57844"/>
        <dbReference type="ChEBI" id="CHEBI:78442"/>
        <dbReference type="ChEBI" id="CHEBI:78530"/>
        <dbReference type="ChEBI" id="CHEBI:456215"/>
        <dbReference type="EC" id="6.1.1.10"/>
    </reaction>
</comment>
<dbReference type="FunFam" id="1.25.40.10:FF:000063">
    <property type="entry name" value="Pre-mRNA processing factor 39"/>
    <property type="match status" value="1"/>
</dbReference>
<evidence type="ECO:0000256" key="9">
    <source>
        <dbReference type="ARBA" id="ARBA00022917"/>
    </source>
</evidence>
<feature type="domain" description="Methionyl/Leucyl tRNA synthetase" evidence="20">
    <location>
        <begin position="918"/>
        <end position="1262"/>
    </location>
</feature>
<dbReference type="InterPro" id="IPR003107">
    <property type="entry name" value="HAT"/>
</dbReference>
<feature type="compositionally biased region" description="Polar residues" evidence="19">
    <location>
        <begin position="74"/>
        <end position="91"/>
    </location>
</feature>
<dbReference type="GO" id="GO:0005524">
    <property type="term" value="F:ATP binding"/>
    <property type="evidence" value="ECO:0007669"/>
    <property type="project" value="UniProtKB-KW"/>
</dbReference>
<dbReference type="InterPro" id="IPR014758">
    <property type="entry name" value="Met-tRNA_synth"/>
</dbReference>
<dbReference type="GO" id="GO:0000243">
    <property type="term" value="C:commitment complex"/>
    <property type="evidence" value="ECO:0007669"/>
    <property type="project" value="TreeGrafter"/>
</dbReference>
<evidence type="ECO:0000256" key="17">
    <source>
        <dbReference type="ARBA" id="ARBA00067962"/>
    </source>
</evidence>
<comment type="similarity">
    <text evidence="15">Belongs to the PRP39 family.</text>
</comment>
<dbReference type="STRING" id="568069.A0A1J1J2J2"/>
<evidence type="ECO:0000256" key="2">
    <source>
        <dbReference type="ARBA" id="ARBA00004123"/>
    </source>
</evidence>
<feature type="region of interest" description="Disordered" evidence="19">
    <location>
        <begin position="287"/>
        <end position="310"/>
    </location>
</feature>
<feature type="compositionally biased region" description="Low complexity" evidence="19">
    <location>
        <begin position="865"/>
        <end position="881"/>
    </location>
</feature>
<keyword evidence="10" id="KW-0030">Aminoacyl-tRNA synthetase</keyword>
<comment type="function">
    <text evidence="1">Involved in pre-mRNA splicing.</text>
</comment>
<evidence type="ECO:0000256" key="4">
    <source>
        <dbReference type="ARBA" id="ARBA00022598"/>
    </source>
</evidence>
<dbReference type="PANTHER" id="PTHR17204:SF5">
    <property type="entry name" value="PRE-MRNA-PROCESSING FACTOR 39"/>
    <property type="match status" value="1"/>
</dbReference>
<keyword evidence="6" id="KW-0677">Repeat</keyword>
<evidence type="ECO:0000256" key="19">
    <source>
        <dbReference type="SAM" id="MobiDB-lite"/>
    </source>
</evidence>
<dbReference type="InterPro" id="IPR011990">
    <property type="entry name" value="TPR-like_helical_dom_sf"/>
</dbReference>
<keyword evidence="12" id="KW-0539">Nucleus</keyword>
<dbReference type="PANTHER" id="PTHR17204">
    <property type="entry name" value="PRE-MRNA PROCESSING PROTEIN PRP39-RELATED"/>
    <property type="match status" value="1"/>
</dbReference>
<reference evidence="21 22" key="1">
    <citation type="submission" date="2015-04" db="EMBL/GenBank/DDBJ databases">
        <authorList>
            <person name="Syromyatnikov M.Y."/>
            <person name="Popov V.N."/>
        </authorList>
    </citation>
    <scope>NUCLEOTIDE SEQUENCE [LARGE SCALE GENOMIC DNA]</scope>
</reference>
<dbReference type="InterPro" id="IPR015413">
    <property type="entry name" value="Methionyl/Leucyl_tRNA_Synth"/>
</dbReference>
<dbReference type="EC" id="6.1.1.10" evidence="3"/>
<evidence type="ECO:0000256" key="14">
    <source>
        <dbReference type="ARBA" id="ARBA00030331"/>
    </source>
</evidence>
<dbReference type="SUPFAM" id="SSF47323">
    <property type="entry name" value="Anticodon-binding domain of a subclass of class I aminoacyl-tRNA synthetases"/>
    <property type="match status" value="1"/>
</dbReference>
<dbReference type="GO" id="GO:0005739">
    <property type="term" value="C:mitochondrion"/>
    <property type="evidence" value="ECO:0007669"/>
    <property type="project" value="UniProtKB-ARBA"/>
</dbReference>
<dbReference type="GO" id="GO:0006431">
    <property type="term" value="P:methionyl-tRNA aminoacylation"/>
    <property type="evidence" value="ECO:0007669"/>
    <property type="project" value="InterPro"/>
</dbReference>
<dbReference type="OrthoDB" id="10265668at2759"/>
<dbReference type="Pfam" id="PF23240">
    <property type="entry name" value="HAT_PRP39_N"/>
    <property type="match status" value="1"/>
</dbReference>
<evidence type="ECO:0000256" key="8">
    <source>
        <dbReference type="ARBA" id="ARBA00022840"/>
    </source>
</evidence>
<feature type="region of interest" description="Disordered" evidence="19">
    <location>
        <begin position="163"/>
        <end position="274"/>
    </location>
</feature>
<dbReference type="InterPro" id="IPR009080">
    <property type="entry name" value="tRNAsynth_Ia_anticodon-bd"/>
</dbReference>
<feature type="compositionally biased region" description="Basic and acidic residues" evidence="19">
    <location>
        <begin position="844"/>
        <end position="864"/>
    </location>
</feature>
<dbReference type="GO" id="GO:0004825">
    <property type="term" value="F:methionine-tRNA ligase activity"/>
    <property type="evidence" value="ECO:0007669"/>
    <property type="project" value="UniProtKB-EC"/>
</dbReference>